<keyword evidence="6" id="KW-0029">Amino-acid transport</keyword>
<evidence type="ECO:0000256" key="5">
    <source>
        <dbReference type="ARBA" id="ARBA00022840"/>
    </source>
</evidence>
<keyword evidence="2" id="KW-0813">Transport</keyword>
<dbReference type="KEGG" id="azq:G3580_17985"/>
<keyword evidence="4" id="KW-0547">Nucleotide-binding</keyword>
<keyword evidence="9" id="KW-1185">Reference proteome</keyword>
<keyword evidence="3" id="KW-0472">Membrane</keyword>
<feature type="domain" description="ABC transporter" evidence="7">
    <location>
        <begin position="6"/>
        <end position="237"/>
    </location>
</feature>
<dbReference type="InterPro" id="IPR017871">
    <property type="entry name" value="ABC_transporter-like_CS"/>
</dbReference>
<dbReference type="PANTHER" id="PTHR43820:SF4">
    <property type="entry name" value="HIGH-AFFINITY BRANCHED-CHAIN AMINO ACID TRANSPORT ATP-BINDING PROTEIN LIVF"/>
    <property type="match status" value="1"/>
</dbReference>
<evidence type="ECO:0000256" key="2">
    <source>
        <dbReference type="ARBA" id="ARBA00022448"/>
    </source>
</evidence>
<dbReference type="Gene3D" id="3.40.50.300">
    <property type="entry name" value="P-loop containing nucleotide triphosphate hydrolases"/>
    <property type="match status" value="1"/>
</dbReference>
<dbReference type="CDD" id="cd03224">
    <property type="entry name" value="ABC_TM1139_LivF_branched"/>
    <property type="match status" value="1"/>
</dbReference>
<dbReference type="InterPro" id="IPR027417">
    <property type="entry name" value="P-loop_NTPase"/>
</dbReference>
<evidence type="ECO:0000256" key="4">
    <source>
        <dbReference type="ARBA" id="ARBA00022741"/>
    </source>
</evidence>
<dbReference type="PIRSF" id="PIRSF039137">
    <property type="entry name" value="ABC_branched_ATPase"/>
    <property type="match status" value="1"/>
</dbReference>
<dbReference type="Proteomes" id="UP000501991">
    <property type="component" value="Chromosome"/>
</dbReference>
<dbReference type="InterPro" id="IPR052156">
    <property type="entry name" value="BCAA_Transport_ATP-bd_LivF"/>
</dbReference>
<dbReference type="GO" id="GO:0005524">
    <property type="term" value="F:ATP binding"/>
    <property type="evidence" value="ECO:0007669"/>
    <property type="project" value="UniProtKB-KW"/>
</dbReference>
<comment type="similarity">
    <text evidence="1">Belongs to the ABC transporter superfamily.</text>
</comment>
<evidence type="ECO:0000313" key="8">
    <source>
        <dbReference type="EMBL" id="QID19339.1"/>
    </source>
</evidence>
<name>A0A6C1B8Q3_9RHOO</name>
<keyword evidence="3" id="KW-1003">Cell membrane</keyword>
<evidence type="ECO:0000256" key="6">
    <source>
        <dbReference type="ARBA" id="ARBA00022970"/>
    </source>
</evidence>
<dbReference type="InterPro" id="IPR030660">
    <property type="entry name" value="ABC_branched_ATPase_LivF/BraG"/>
</dbReference>
<gene>
    <name evidence="8" type="ORF">G3580_17985</name>
</gene>
<accession>A0A6C1B8Q3</accession>
<dbReference type="SUPFAM" id="SSF52540">
    <property type="entry name" value="P-loop containing nucleoside triphosphate hydrolases"/>
    <property type="match status" value="1"/>
</dbReference>
<dbReference type="PROSITE" id="PS00211">
    <property type="entry name" value="ABC_TRANSPORTER_1"/>
    <property type="match status" value="1"/>
</dbReference>
<dbReference type="SMART" id="SM00382">
    <property type="entry name" value="AAA"/>
    <property type="match status" value="1"/>
</dbReference>
<dbReference type="PROSITE" id="PS50893">
    <property type="entry name" value="ABC_TRANSPORTER_2"/>
    <property type="match status" value="1"/>
</dbReference>
<dbReference type="EMBL" id="CP048836">
    <property type="protein sequence ID" value="QID19339.1"/>
    <property type="molecule type" value="Genomic_DNA"/>
</dbReference>
<dbReference type="GO" id="GO:0015658">
    <property type="term" value="F:branched-chain amino acid transmembrane transporter activity"/>
    <property type="evidence" value="ECO:0007669"/>
    <property type="project" value="InterPro"/>
</dbReference>
<sequence>MTTPLLDLKEVRVNYGAIAAVKGIDLSLNTGELVCLIGANGAGKTTTLGAIAGTLPLAGGHIRYQGQAIDTLPAHQRVRAGIALVPEGRGIFTRLTVEENLRMGAYSRRDHAIASDLERMLTLFPRLRERHTQIAGTLSGGEQQMLAIARALLSRPKLLLLDEPSMGLAPLIVEKIFEVVQQVKTEGVTVLLVEQNANLALEFAQRGYVMESGRVTLAGRGDTLLADERVRAAYLGG</sequence>
<proteinExistence type="inferred from homology"/>
<keyword evidence="5 8" id="KW-0067">ATP-binding</keyword>
<evidence type="ECO:0000256" key="3">
    <source>
        <dbReference type="ARBA" id="ARBA00022475"/>
    </source>
</evidence>
<evidence type="ECO:0000313" key="9">
    <source>
        <dbReference type="Proteomes" id="UP000501991"/>
    </source>
</evidence>
<dbReference type="AlphaFoldDB" id="A0A6C1B8Q3"/>
<dbReference type="InterPro" id="IPR003439">
    <property type="entry name" value="ABC_transporter-like_ATP-bd"/>
</dbReference>
<evidence type="ECO:0000259" key="7">
    <source>
        <dbReference type="PROSITE" id="PS50893"/>
    </source>
</evidence>
<dbReference type="RefSeq" id="WP_173767844.1">
    <property type="nucleotide sequence ID" value="NZ_CP048836.1"/>
</dbReference>
<dbReference type="PANTHER" id="PTHR43820">
    <property type="entry name" value="HIGH-AFFINITY BRANCHED-CHAIN AMINO ACID TRANSPORT ATP-BINDING PROTEIN LIVF"/>
    <property type="match status" value="1"/>
</dbReference>
<dbReference type="InterPro" id="IPR003593">
    <property type="entry name" value="AAA+_ATPase"/>
</dbReference>
<protein>
    <submittedName>
        <fullName evidence="8">ABC transporter ATP-binding protein</fullName>
    </submittedName>
</protein>
<dbReference type="GO" id="GO:0016887">
    <property type="term" value="F:ATP hydrolysis activity"/>
    <property type="evidence" value="ECO:0007669"/>
    <property type="project" value="InterPro"/>
</dbReference>
<dbReference type="GO" id="GO:0015807">
    <property type="term" value="P:L-amino acid transport"/>
    <property type="evidence" value="ECO:0007669"/>
    <property type="project" value="TreeGrafter"/>
</dbReference>
<dbReference type="Pfam" id="PF00005">
    <property type="entry name" value="ABC_tran"/>
    <property type="match status" value="1"/>
</dbReference>
<organism evidence="8 9">
    <name type="scientific">Nitrogeniibacter mangrovi</name>
    <dbReference type="NCBI Taxonomy" id="2016596"/>
    <lineage>
        <taxon>Bacteria</taxon>
        <taxon>Pseudomonadati</taxon>
        <taxon>Pseudomonadota</taxon>
        <taxon>Betaproteobacteria</taxon>
        <taxon>Rhodocyclales</taxon>
        <taxon>Zoogloeaceae</taxon>
        <taxon>Nitrogeniibacter</taxon>
    </lineage>
</organism>
<evidence type="ECO:0000256" key="1">
    <source>
        <dbReference type="ARBA" id="ARBA00005417"/>
    </source>
</evidence>
<reference evidence="8 9" key="1">
    <citation type="submission" date="2020-02" db="EMBL/GenBank/DDBJ databases">
        <title>Nitrogenibacter mangrovi gen. nov., sp. nov. isolated from mangrove sediment, a denitrifying betaproteobacterium.</title>
        <authorList>
            <person name="Liao H."/>
            <person name="Tian Y."/>
        </authorList>
    </citation>
    <scope>NUCLEOTIDE SEQUENCE [LARGE SCALE GENOMIC DNA]</scope>
    <source>
        <strain evidence="8 9">M9-3-2</strain>
    </source>
</reference>